<protein>
    <submittedName>
        <fullName evidence="2">Uncharacterized protein</fullName>
    </submittedName>
</protein>
<gene>
    <name evidence="2" type="ORF">KME25_18255</name>
</gene>
<sequence>MKTNLITRTSPSPLGTTSGRDSAAPSSDCAVSSRISGSTRPRQYTDINWVWRNLLTQGEREKLRTITQTEQLNLLSLAPGAAQAEVSTAGAEVVEVVFAPGDKVPHAEFGEGIVEQQIRDMVFCRFACGKRSPRVWEVHLT</sequence>
<dbReference type="AlphaFoldDB" id="A0A951PMK6"/>
<accession>A0A951PMK6</accession>
<dbReference type="Proteomes" id="UP000753908">
    <property type="component" value="Unassembled WGS sequence"/>
</dbReference>
<evidence type="ECO:0000256" key="1">
    <source>
        <dbReference type="SAM" id="MobiDB-lite"/>
    </source>
</evidence>
<proteinExistence type="predicted"/>
<organism evidence="2 3">
    <name type="scientific">Symplocastrum torsivum CPER-KK1</name>
    <dbReference type="NCBI Taxonomy" id="450513"/>
    <lineage>
        <taxon>Bacteria</taxon>
        <taxon>Bacillati</taxon>
        <taxon>Cyanobacteriota</taxon>
        <taxon>Cyanophyceae</taxon>
        <taxon>Oscillatoriophycideae</taxon>
        <taxon>Oscillatoriales</taxon>
        <taxon>Microcoleaceae</taxon>
        <taxon>Symplocastrum</taxon>
    </lineage>
</organism>
<feature type="compositionally biased region" description="Polar residues" evidence="1">
    <location>
        <begin position="1"/>
        <end position="20"/>
    </location>
</feature>
<dbReference type="EMBL" id="JAHHIF010000024">
    <property type="protein sequence ID" value="MBW4546366.1"/>
    <property type="molecule type" value="Genomic_DNA"/>
</dbReference>
<reference evidence="2" key="1">
    <citation type="submission" date="2021-05" db="EMBL/GenBank/DDBJ databases">
        <authorList>
            <person name="Pietrasiak N."/>
            <person name="Ward R."/>
            <person name="Stajich J.E."/>
            <person name="Kurbessoian T."/>
        </authorList>
    </citation>
    <scope>NUCLEOTIDE SEQUENCE</scope>
    <source>
        <strain evidence="2">CPER-KK1</strain>
    </source>
</reference>
<reference evidence="2" key="2">
    <citation type="journal article" date="2022" name="Microbiol. Resour. Announc.">
        <title>Metagenome Sequencing to Explore Phylogenomics of Terrestrial Cyanobacteria.</title>
        <authorList>
            <person name="Ward R.D."/>
            <person name="Stajich J.E."/>
            <person name="Johansen J.R."/>
            <person name="Huntemann M."/>
            <person name="Clum A."/>
            <person name="Foster B."/>
            <person name="Foster B."/>
            <person name="Roux S."/>
            <person name="Palaniappan K."/>
            <person name="Varghese N."/>
            <person name="Mukherjee S."/>
            <person name="Reddy T.B.K."/>
            <person name="Daum C."/>
            <person name="Copeland A."/>
            <person name="Chen I.A."/>
            <person name="Ivanova N.N."/>
            <person name="Kyrpides N.C."/>
            <person name="Shapiro N."/>
            <person name="Eloe-Fadrosh E.A."/>
            <person name="Pietrasiak N."/>
        </authorList>
    </citation>
    <scope>NUCLEOTIDE SEQUENCE</scope>
    <source>
        <strain evidence="2">CPER-KK1</strain>
    </source>
</reference>
<feature type="compositionally biased region" description="Polar residues" evidence="1">
    <location>
        <begin position="29"/>
        <end position="40"/>
    </location>
</feature>
<evidence type="ECO:0000313" key="2">
    <source>
        <dbReference type="EMBL" id="MBW4546366.1"/>
    </source>
</evidence>
<feature type="region of interest" description="Disordered" evidence="1">
    <location>
        <begin position="1"/>
        <end position="40"/>
    </location>
</feature>
<name>A0A951PMK6_9CYAN</name>
<evidence type="ECO:0000313" key="3">
    <source>
        <dbReference type="Proteomes" id="UP000753908"/>
    </source>
</evidence>
<comment type="caution">
    <text evidence="2">The sequence shown here is derived from an EMBL/GenBank/DDBJ whole genome shotgun (WGS) entry which is preliminary data.</text>
</comment>